<dbReference type="InterPro" id="IPR036786">
    <property type="entry name" value="Ribosome_mat_SBDS_N_sf"/>
</dbReference>
<dbReference type="Gene3D" id="3.30.1250.10">
    <property type="entry name" value="Ribosome maturation protein SBDS, N-terminal domain"/>
    <property type="match status" value="1"/>
</dbReference>
<gene>
    <name evidence="2" type="ORF">BS47DRAFT_1291880</name>
</gene>
<dbReference type="OrthoDB" id="2567806at2759"/>
<protein>
    <recommendedName>
        <fullName evidence="1">Ribosome maturation protein SDO1/SBDS N-terminal domain-containing protein</fullName>
    </recommendedName>
</protein>
<evidence type="ECO:0000259" key="1">
    <source>
        <dbReference type="Pfam" id="PF01172"/>
    </source>
</evidence>
<comment type="caution">
    <text evidence="2">The sequence shown here is derived from an EMBL/GenBank/DDBJ whole genome shotgun (WGS) entry which is preliminary data.</text>
</comment>
<dbReference type="SUPFAM" id="SSF89895">
    <property type="entry name" value="FYSH domain"/>
    <property type="match status" value="1"/>
</dbReference>
<evidence type="ECO:0000313" key="3">
    <source>
        <dbReference type="Proteomes" id="UP000886523"/>
    </source>
</evidence>
<proteinExistence type="predicted"/>
<name>A0A9P6DZM4_9AGAM</name>
<evidence type="ECO:0000313" key="2">
    <source>
        <dbReference type="EMBL" id="KAF9516878.1"/>
    </source>
</evidence>
<dbReference type="Proteomes" id="UP000886523">
    <property type="component" value="Unassembled WGS sequence"/>
</dbReference>
<reference evidence="2" key="1">
    <citation type="journal article" date="2020" name="Nat. Commun.">
        <title>Large-scale genome sequencing of mycorrhizal fungi provides insights into the early evolution of symbiotic traits.</title>
        <authorList>
            <person name="Miyauchi S."/>
            <person name="Kiss E."/>
            <person name="Kuo A."/>
            <person name="Drula E."/>
            <person name="Kohler A."/>
            <person name="Sanchez-Garcia M."/>
            <person name="Morin E."/>
            <person name="Andreopoulos B."/>
            <person name="Barry K.W."/>
            <person name="Bonito G."/>
            <person name="Buee M."/>
            <person name="Carver A."/>
            <person name="Chen C."/>
            <person name="Cichocki N."/>
            <person name="Clum A."/>
            <person name="Culley D."/>
            <person name="Crous P.W."/>
            <person name="Fauchery L."/>
            <person name="Girlanda M."/>
            <person name="Hayes R.D."/>
            <person name="Keri Z."/>
            <person name="LaButti K."/>
            <person name="Lipzen A."/>
            <person name="Lombard V."/>
            <person name="Magnuson J."/>
            <person name="Maillard F."/>
            <person name="Murat C."/>
            <person name="Nolan M."/>
            <person name="Ohm R.A."/>
            <person name="Pangilinan J."/>
            <person name="Pereira M.F."/>
            <person name="Perotto S."/>
            <person name="Peter M."/>
            <person name="Pfister S."/>
            <person name="Riley R."/>
            <person name="Sitrit Y."/>
            <person name="Stielow J.B."/>
            <person name="Szollosi G."/>
            <person name="Zifcakova L."/>
            <person name="Stursova M."/>
            <person name="Spatafora J.W."/>
            <person name="Tedersoo L."/>
            <person name="Vaario L.M."/>
            <person name="Yamada A."/>
            <person name="Yan M."/>
            <person name="Wang P."/>
            <person name="Xu J."/>
            <person name="Bruns T."/>
            <person name="Baldrian P."/>
            <person name="Vilgalys R."/>
            <person name="Dunand C."/>
            <person name="Henrissat B."/>
            <person name="Grigoriev I.V."/>
            <person name="Hibbett D."/>
            <person name="Nagy L.G."/>
            <person name="Martin F.M."/>
        </authorList>
    </citation>
    <scope>NUCLEOTIDE SEQUENCE</scope>
    <source>
        <strain evidence="2">UP504</strain>
    </source>
</reference>
<feature type="domain" description="Ribosome maturation protein SDO1/SBDS N-terminal" evidence="1">
    <location>
        <begin position="2"/>
        <end position="90"/>
    </location>
</feature>
<dbReference type="Pfam" id="PF01172">
    <property type="entry name" value="SBDS_N"/>
    <property type="match status" value="1"/>
</dbReference>
<dbReference type="EMBL" id="MU128936">
    <property type="protein sequence ID" value="KAF9516878.1"/>
    <property type="molecule type" value="Genomic_DNA"/>
</dbReference>
<accession>A0A9P6DZM4</accession>
<organism evidence="2 3">
    <name type="scientific">Hydnum rufescens UP504</name>
    <dbReference type="NCBI Taxonomy" id="1448309"/>
    <lineage>
        <taxon>Eukaryota</taxon>
        <taxon>Fungi</taxon>
        <taxon>Dikarya</taxon>
        <taxon>Basidiomycota</taxon>
        <taxon>Agaricomycotina</taxon>
        <taxon>Agaricomycetes</taxon>
        <taxon>Cantharellales</taxon>
        <taxon>Hydnaceae</taxon>
        <taxon>Hydnum</taxon>
    </lineage>
</organism>
<sequence>MTKVVYKPDTQSTDEFILIVDSEEYGKWKAGGVSIPLARVVDSFDIFFTEQGNQGKLGKASKQQLDTVFGTTKEDEAVLKLLQLGTPKVGDALPKGFSSKNDTR</sequence>
<keyword evidence="3" id="KW-1185">Reference proteome</keyword>
<dbReference type="InterPro" id="IPR019783">
    <property type="entry name" value="SDO1/SBDS_N"/>
</dbReference>
<dbReference type="AlphaFoldDB" id="A0A9P6DZM4"/>